<evidence type="ECO:0000256" key="9">
    <source>
        <dbReference type="ARBA" id="ARBA00023277"/>
    </source>
</evidence>
<name>G6AU98_9BACT</name>
<evidence type="ECO:0000313" key="13">
    <source>
        <dbReference type="EMBL" id="EHJ42000.1"/>
    </source>
</evidence>
<evidence type="ECO:0000259" key="12">
    <source>
        <dbReference type="PROSITE" id="PS51166"/>
    </source>
</evidence>
<comment type="catalytic activity">
    <reaction evidence="1">
        <text>Transfers a segment of a (1-&gt;4)-alpha-D-glucan to a new position in an acceptor, which may be glucose or a (1-&gt;4)-alpha-D-glucan.</text>
        <dbReference type="EC" id="2.4.1.25"/>
    </reaction>
</comment>
<dbReference type="eggNOG" id="COG1640">
    <property type="taxonomic scope" value="Bacteria"/>
</dbReference>
<feature type="domain" description="CBM20" evidence="12">
    <location>
        <begin position="121"/>
        <end position="245"/>
    </location>
</feature>
<evidence type="ECO:0000256" key="5">
    <source>
        <dbReference type="ARBA" id="ARBA00020295"/>
    </source>
</evidence>
<evidence type="ECO:0000256" key="8">
    <source>
        <dbReference type="ARBA" id="ARBA00022679"/>
    </source>
</evidence>
<evidence type="ECO:0000256" key="3">
    <source>
        <dbReference type="ARBA" id="ARBA00005684"/>
    </source>
</evidence>
<reference evidence="13 14" key="1">
    <citation type="submission" date="2011-08" db="EMBL/GenBank/DDBJ databases">
        <authorList>
            <person name="Weinstock G."/>
            <person name="Sodergren E."/>
            <person name="Clifton S."/>
            <person name="Fulton L."/>
            <person name="Fulton B."/>
            <person name="Courtney L."/>
            <person name="Fronick C."/>
            <person name="Harrison M."/>
            <person name="Strong C."/>
            <person name="Farmer C."/>
            <person name="Delahaunty K."/>
            <person name="Markovic C."/>
            <person name="Hall O."/>
            <person name="Minx P."/>
            <person name="Tomlinson C."/>
            <person name="Mitreva M."/>
            <person name="Hou S."/>
            <person name="Chen J."/>
            <person name="Wollam A."/>
            <person name="Pepin K.H."/>
            <person name="Johnson M."/>
            <person name="Bhonagiri V."/>
            <person name="Zhang X."/>
            <person name="Suruliraj S."/>
            <person name="Warren W."/>
            <person name="Chinwalla A."/>
            <person name="Mardis E.R."/>
            <person name="Wilson R.K."/>
        </authorList>
    </citation>
    <scope>NUCLEOTIDE SEQUENCE [LARGE SCALE GENOMIC DNA]</scope>
    <source>
        <strain evidence="13 14">DSM 18206</strain>
    </source>
</reference>
<dbReference type="GO" id="GO:0005975">
    <property type="term" value="P:carbohydrate metabolic process"/>
    <property type="evidence" value="ECO:0007669"/>
    <property type="project" value="InterPro"/>
</dbReference>
<dbReference type="InterPro" id="IPR003385">
    <property type="entry name" value="Glyco_hydro_77"/>
</dbReference>
<comment type="caution">
    <text evidence="13">The sequence shown here is derived from an EMBL/GenBank/DDBJ whole genome shotgun (WGS) entry which is preliminary data.</text>
</comment>
<keyword evidence="9" id="KW-0119">Carbohydrate metabolism</keyword>
<dbReference type="Gene3D" id="2.60.40.10">
    <property type="entry name" value="Immunoglobulins"/>
    <property type="match status" value="1"/>
</dbReference>
<evidence type="ECO:0000256" key="1">
    <source>
        <dbReference type="ARBA" id="ARBA00000439"/>
    </source>
</evidence>
<gene>
    <name evidence="13" type="ORF">HMPREF0673_00182</name>
</gene>
<dbReference type="RefSeq" id="WP_007896880.1">
    <property type="nucleotide sequence ID" value="NZ_JH379350.1"/>
</dbReference>
<keyword evidence="6" id="KW-0963">Cytoplasm</keyword>
<dbReference type="EMBL" id="AFZZ01000026">
    <property type="protein sequence ID" value="EHJ42000.1"/>
    <property type="molecule type" value="Genomic_DNA"/>
</dbReference>
<comment type="subcellular location">
    <subcellularLocation>
        <location evidence="2">Cytoplasm</location>
    </subcellularLocation>
</comment>
<dbReference type="Gene3D" id="3.20.20.80">
    <property type="entry name" value="Glycosidases"/>
    <property type="match status" value="2"/>
</dbReference>
<dbReference type="InterPro" id="IPR002044">
    <property type="entry name" value="CBM20"/>
</dbReference>
<evidence type="ECO:0000256" key="10">
    <source>
        <dbReference type="ARBA" id="ARBA00031423"/>
    </source>
</evidence>
<comment type="similarity">
    <text evidence="3">Belongs to the disproportionating enzyme family.</text>
</comment>
<evidence type="ECO:0000256" key="2">
    <source>
        <dbReference type="ARBA" id="ARBA00004496"/>
    </source>
</evidence>
<dbReference type="PATRIC" id="fig|1002367.3.peg.141"/>
<dbReference type="Pfam" id="PF00686">
    <property type="entry name" value="CBM_20"/>
    <property type="match status" value="1"/>
</dbReference>
<dbReference type="HOGENOM" id="CLU_014132_0_0_10"/>
<proteinExistence type="inferred from homology"/>
<evidence type="ECO:0000256" key="7">
    <source>
        <dbReference type="ARBA" id="ARBA00022676"/>
    </source>
</evidence>
<dbReference type="GO" id="GO:0004134">
    <property type="term" value="F:4-alpha-glucanotransferase activity"/>
    <property type="evidence" value="ECO:0007669"/>
    <property type="project" value="UniProtKB-EC"/>
</dbReference>
<keyword evidence="8 13" id="KW-0808">Transferase</keyword>
<dbReference type="SUPFAM" id="SSF51445">
    <property type="entry name" value="(Trans)glycosidases"/>
    <property type="match status" value="1"/>
</dbReference>
<dbReference type="SMART" id="SM01065">
    <property type="entry name" value="CBM_2"/>
    <property type="match status" value="1"/>
</dbReference>
<organism evidence="13 14">
    <name type="scientific">Leyella stercorea DSM 18206</name>
    <dbReference type="NCBI Taxonomy" id="1002367"/>
    <lineage>
        <taxon>Bacteria</taxon>
        <taxon>Pseudomonadati</taxon>
        <taxon>Bacteroidota</taxon>
        <taxon>Bacteroidia</taxon>
        <taxon>Bacteroidales</taxon>
        <taxon>Prevotellaceae</taxon>
        <taxon>Leyella</taxon>
    </lineage>
</organism>
<evidence type="ECO:0000256" key="6">
    <source>
        <dbReference type="ARBA" id="ARBA00022490"/>
    </source>
</evidence>
<dbReference type="PROSITE" id="PS51166">
    <property type="entry name" value="CBM20"/>
    <property type="match status" value="1"/>
</dbReference>
<dbReference type="EC" id="2.4.1.25" evidence="4"/>
<dbReference type="PANTHER" id="PTHR32518:SF3">
    <property type="entry name" value="4-ALPHA-GLUCANOTRANSFERASE"/>
    <property type="match status" value="1"/>
</dbReference>
<accession>G6AU98</accession>
<dbReference type="GeneID" id="78336081"/>
<dbReference type="AlphaFoldDB" id="G6AU98"/>
<dbReference type="GO" id="GO:0005737">
    <property type="term" value="C:cytoplasm"/>
    <property type="evidence" value="ECO:0007669"/>
    <property type="project" value="UniProtKB-SubCell"/>
</dbReference>
<dbReference type="GO" id="GO:2001070">
    <property type="term" value="F:starch binding"/>
    <property type="evidence" value="ECO:0007669"/>
    <property type="project" value="InterPro"/>
</dbReference>
<evidence type="ECO:0000256" key="4">
    <source>
        <dbReference type="ARBA" id="ARBA00012560"/>
    </source>
</evidence>
<dbReference type="Proteomes" id="UP000004407">
    <property type="component" value="Unassembled WGS sequence"/>
</dbReference>
<keyword evidence="7" id="KW-0328">Glycosyltransferase</keyword>
<dbReference type="InterPro" id="IPR013784">
    <property type="entry name" value="Carb-bd-like_fold"/>
</dbReference>
<evidence type="ECO:0000256" key="11">
    <source>
        <dbReference type="ARBA" id="ARBA00031501"/>
    </source>
</evidence>
<evidence type="ECO:0000313" key="14">
    <source>
        <dbReference type="Proteomes" id="UP000004407"/>
    </source>
</evidence>
<dbReference type="SUPFAM" id="SSF49452">
    <property type="entry name" value="Starch-binding domain-like"/>
    <property type="match status" value="1"/>
</dbReference>
<protein>
    <recommendedName>
        <fullName evidence="5">4-alpha-glucanotransferase</fullName>
        <ecNumber evidence="4">2.4.1.25</ecNumber>
    </recommendedName>
    <alternativeName>
        <fullName evidence="10">Amylomaltase</fullName>
    </alternativeName>
    <alternativeName>
        <fullName evidence="11">Disproportionating enzyme</fullName>
    </alternativeName>
</protein>
<sequence>MQITFNIQYKTVFGEELLLNIVGGEAGDRTVAMSTADGLTWTCQIEAKKSDKRVDYFYSVRNCCGIKCSEWKTVTHRLDLNTKASQHIIVEDLWHEIPCDTYLYSSAFTDCVNRRAEGSVKPLAYDKALRLVVRAPQLHSGARLALTGKGVVLGNWDLKKALHMTEHNHNEWIVDIDGDALDANDKEVGLGNNNKICSKLVHELEFKFVAFSDKGEEMWETCENRTLTLKPLEQNEVRVVALDQSFYALCDEKVAGTLVPVFSLRSEGSFGVGDFGDLKLMIDWVAKTHQRLLQVLPINDSTSTHTWTDSYPYSCISIFALHPQYADLRQLPALSDKLEADRFEVLREELNALPQIDYERVNNAKLKYLRLLFEQEGKKVLASKEFKAFFADCEHWLVPYAYYCYLRDLYGTCVFSEWADHKQWNEADRKALSNPKSELYNKVAYYYYVQFVLDQQMHSAHEYARARGVILKGDIPIGVNRNGCDVWHEPEYFHLDSQAGAPPDAFSVNGQNWGFPTYNWDRMIADGCQWWVRRFQNMAKYFDAYRIDHVLGFFRIWAIPTDCVGGLLGQFQPALAMTREEIQSYGLNFQEHLFTTPFIAHWVVERVFREHTEEVIKTYLNHEHDDIYSLKPEYDTERKIEAAFEGKTTEKDVWMRDGLYALVDDVLFVRDSKNPNLFHPRITAQLNFMYEALWDGDKAAFNRLYNDYYYRRNNEFWYGEAMKKLPMLVQATRMLVCAEDLGMVPDCVQWVMQQLRILSLELQSMPKDSSVKFGYLSRNPYRSVCILSTHDMPTLRQWWDEDWARTQEFYNSMLYRGGAAPHPLPGWLARDIVSQQLTSPSMLCILSLQDWFAIDERIRLADADAERINIPTNPKHYWRYRMHMNIEQLLADRDYNEQVKELIDEAGRK</sequence>
<dbReference type="InterPro" id="IPR013783">
    <property type="entry name" value="Ig-like_fold"/>
</dbReference>
<dbReference type="InterPro" id="IPR017853">
    <property type="entry name" value="GH"/>
</dbReference>
<dbReference type="PANTHER" id="PTHR32518">
    <property type="match status" value="1"/>
</dbReference>
<dbReference type="Pfam" id="PF02446">
    <property type="entry name" value="Glyco_hydro_77"/>
    <property type="match status" value="1"/>
</dbReference>